<evidence type="ECO:0000313" key="3">
    <source>
        <dbReference type="Proteomes" id="UP000243515"/>
    </source>
</evidence>
<dbReference type="PANTHER" id="PTHR12864">
    <property type="entry name" value="RAN BINDING PROTEIN 9-RELATED"/>
    <property type="match status" value="1"/>
</dbReference>
<sequence>MWDKTYDTYDGCSRILEQQGIAQKTSRWEQESWAYHGDDGKSFFGENQGRGREYGPTFTTNDIVGYGVNFSTGCAFFTRNGVLLGGLGELNAAMVFCHHPNVKLYSSVAAFMFDIDGIVKEERVAVLQCY</sequence>
<dbReference type="PROSITE" id="PS50188">
    <property type="entry name" value="B302_SPRY"/>
    <property type="match status" value="1"/>
</dbReference>
<protein>
    <recommendedName>
        <fullName evidence="1">B30.2/SPRY domain-containing protein</fullName>
    </recommendedName>
</protein>
<dbReference type="InterPro" id="IPR001870">
    <property type="entry name" value="B30.2/SPRY"/>
</dbReference>
<dbReference type="OrthoDB" id="25503at2759"/>
<dbReference type="Pfam" id="PF00622">
    <property type="entry name" value="SPRY"/>
    <property type="match status" value="1"/>
</dbReference>
<dbReference type="InterPro" id="IPR050618">
    <property type="entry name" value="Ubq-SigPath_Reg"/>
</dbReference>
<dbReference type="InterPro" id="IPR043136">
    <property type="entry name" value="B30.2/SPRY_sf"/>
</dbReference>
<proteinExistence type="predicted"/>
<dbReference type="Gene3D" id="2.60.120.920">
    <property type="match status" value="1"/>
</dbReference>
<dbReference type="Proteomes" id="UP000243515">
    <property type="component" value="Unassembled WGS sequence"/>
</dbReference>
<evidence type="ECO:0000313" key="2">
    <source>
        <dbReference type="EMBL" id="OXV09924.1"/>
    </source>
</evidence>
<dbReference type="AlphaFoldDB" id="A0A232M0S5"/>
<accession>A0A232M0S5</accession>
<feature type="domain" description="B30.2/SPRY" evidence="1">
    <location>
        <begin position="1"/>
        <end position="120"/>
    </location>
</feature>
<dbReference type="InterPro" id="IPR003877">
    <property type="entry name" value="SPRY_dom"/>
</dbReference>
<dbReference type="InterPro" id="IPR013320">
    <property type="entry name" value="ConA-like_dom_sf"/>
</dbReference>
<evidence type="ECO:0000259" key="1">
    <source>
        <dbReference type="PROSITE" id="PS50188"/>
    </source>
</evidence>
<comment type="caution">
    <text evidence="2">The sequence shown here is derived from an EMBL/GenBank/DDBJ whole genome shotgun (WGS) entry which is preliminary data.</text>
</comment>
<keyword evidence="3" id="KW-1185">Reference proteome</keyword>
<reference evidence="2 3" key="1">
    <citation type="journal article" date="2015" name="Environ. Microbiol.">
        <title>Metagenome sequence of Elaphomyces granulatus from sporocarp tissue reveals Ascomycota ectomycorrhizal fingerprints of genome expansion and a Proteobacteria-rich microbiome.</title>
        <authorList>
            <person name="Quandt C.A."/>
            <person name="Kohler A."/>
            <person name="Hesse C.N."/>
            <person name="Sharpton T.J."/>
            <person name="Martin F."/>
            <person name="Spatafora J.W."/>
        </authorList>
    </citation>
    <scope>NUCLEOTIDE SEQUENCE [LARGE SCALE GENOMIC DNA]</scope>
    <source>
        <strain evidence="2 3">OSC145934</strain>
    </source>
</reference>
<dbReference type="EMBL" id="NPHW01003238">
    <property type="protein sequence ID" value="OXV09924.1"/>
    <property type="molecule type" value="Genomic_DNA"/>
</dbReference>
<organism evidence="2 3">
    <name type="scientific">Elaphomyces granulatus</name>
    <dbReference type="NCBI Taxonomy" id="519963"/>
    <lineage>
        <taxon>Eukaryota</taxon>
        <taxon>Fungi</taxon>
        <taxon>Dikarya</taxon>
        <taxon>Ascomycota</taxon>
        <taxon>Pezizomycotina</taxon>
        <taxon>Eurotiomycetes</taxon>
        <taxon>Eurotiomycetidae</taxon>
        <taxon>Eurotiales</taxon>
        <taxon>Elaphomycetaceae</taxon>
        <taxon>Elaphomyces</taxon>
    </lineage>
</organism>
<name>A0A232M0S5_9EURO</name>
<gene>
    <name evidence="2" type="ORF">Egran_02313</name>
</gene>
<dbReference type="SUPFAM" id="SSF49899">
    <property type="entry name" value="Concanavalin A-like lectins/glucanases"/>
    <property type="match status" value="1"/>
</dbReference>